<dbReference type="SUPFAM" id="SSF48230">
    <property type="entry name" value="Chondroitin AC/alginate lyase"/>
    <property type="match status" value="1"/>
</dbReference>
<dbReference type="Gene3D" id="2.70.98.70">
    <property type="match status" value="1"/>
</dbReference>
<dbReference type="KEGG" id="pfer:IRI77_29835"/>
<feature type="chain" id="PRO_5032643569" evidence="2">
    <location>
        <begin position="22"/>
        <end position="651"/>
    </location>
</feature>
<reference evidence="4 5" key="1">
    <citation type="submission" date="2020-10" db="EMBL/GenBank/DDBJ databases">
        <title>Complete genome sequence of Paludibaculum fermentans P105T, a facultatively anaerobic acidobacterium capable of dissimilatory Fe(III) reduction.</title>
        <authorList>
            <person name="Dedysh S.N."/>
            <person name="Beletsky A.V."/>
            <person name="Kulichevskaya I.S."/>
            <person name="Mardanov A.V."/>
            <person name="Ravin N.V."/>
        </authorList>
    </citation>
    <scope>NUCLEOTIDE SEQUENCE [LARGE SCALE GENOMIC DNA]</scope>
    <source>
        <strain evidence="4 5">P105</strain>
    </source>
</reference>
<feature type="signal peptide" evidence="2">
    <location>
        <begin position="1"/>
        <end position="21"/>
    </location>
</feature>
<dbReference type="EMBL" id="CP063849">
    <property type="protein sequence ID" value="QOY86942.1"/>
    <property type="molecule type" value="Genomic_DNA"/>
</dbReference>
<feature type="domain" description="Heparinase II/III-like C-terminal" evidence="3">
    <location>
        <begin position="441"/>
        <end position="577"/>
    </location>
</feature>
<dbReference type="AlphaFoldDB" id="A0A7S7NNM5"/>
<comment type="subcellular location">
    <subcellularLocation>
        <location evidence="1">Cell envelope</location>
    </subcellularLocation>
</comment>
<dbReference type="GO" id="GO:0030313">
    <property type="term" value="C:cell envelope"/>
    <property type="evidence" value="ECO:0007669"/>
    <property type="project" value="UniProtKB-SubCell"/>
</dbReference>
<evidence type="ECO:0000256" key="2">
    <source>
        <dbReference type="SAM" id="SignalP"/>
    </source>
</evidence>
<evidence type="ECO:0000313" key="5">
    <source>
        <dbReference type="Proteomes" id="UP000593892"/>
    </source>
</evidence>
<dbReference type="RefSeq" id="WP_194448611.1">
    <property type="nucleotide sequence ID" value="NZ_CP063849.1"/>
</dbReference>
<protein>
    <submittedName>
        <fullName evidence="4">Heparinase II/III family protein</fullName>
    </submittedName>
</protein>
<dbReference type="Pfam" id="PF07940">
    <property type="entry name" value="Hepar_II_III_C"/>
    <property type="match status" value="1"/>
</dbReference>
<dbReference type="InterPro" id="IPR008929">
    <property type="entry name" value="Chondroitin_lyas"/>
</dbReference>
<evidence type="ECO:0000259" key="3">
    <source>
        <dbReference type="Pfam" id="PF07940"/>
    </source>
</evidence>
<gene>
    <name evidence="4" type="ORF">IRI77_29835</name>
</gene>
<dbReference type="Gene3D" id="1.50.10.100">
    <property type="entry name" value="Chondroitin AC/alginate lyase"/>
    <property type="match status" value="1"/>
</dbReference>
<keyword evidence="5" id="KW-1185">Reference proteome</keyword>
<evidence type="ECO:0000313" key="4">
    <source>
        <dbReference type="EMBL" id="QOY86942.1"/>
    </source>
</evidence>
<keyword evidence="2" id="KW-0732">Signal</keyword>
<name>A0A7S7NNM5_PALFE</name>
<evidence type="ECO:0000256" key="1">
    <source>
        <dbReference type="ARBA" id="ARBA00004196"/>
    </source>
</evidence>
<dbReference type="GO" id="GO:0016829">
    <property type="term" value="F:lyase activity"/>
    <property type="evidence" value="ECO:0007669"/>
    <property type="project" value="InterPro"/>
</dbReference>
<organism evidence="4 5">
    <name type="scientific">Paludibaculum fermentans</name>
    <dbReference type="NCBI Taxonomy" id="1473598"/>
    <lineage>
        <taxon>Bacteria</taxon>
        <taxon>Pseudomonadati</taxon>
        <taxon>Acidobacteriota</taxon>
        <taxon>Terriglobia</taxon>
        <taxon>Bryobacterales</taxon>
        <taxon>Bryobacteraceae</taxon>
        <taxon>Paludibaculum</taxon>
    </lineage>
</organism>
<sequence>MFTPTRRAVLAAPAAALLANAQDVKTPPESRRLLSSKYEAGPFANLLLPRTQWNPYPRATDRPAWQALPQDLRSAFVAAANQQKGKPWPSLPATVFLDFQRNGNRTRFEDLSFGRRNRLRQAVLAECMEGEGRFLDDILDGLWLVCEESFWGVPAHIGAQKAGNGLPDISEPIVDLFAAETANTVAWTDYLLGAQLEKLSPLIRPRLLAEVRRRMLEPCATRNDFGWMGLDPQHQSPLNNWTPWIDSNWLAANLLMERDEARRSATAYRILNSIDRFLDYYHPDGGCDEGPSYWSRAGASLFECLELLHSASSGRLDYFGTPLVHEIGTYIYKAHIAADWYVNFADASARVVPNGNLVWRYGQRIKDPGMIAHGAWIAATHPKPHVEPEALGRAIDEVFHTADLRAASAAAQPPLVRDVFLPGVQVFTARRRQGSTEGFYVAAQGGHNAESHNHNDVGNFIVFHDGEPVLVDVGVEMYTAKTFSSRRYEIWTMQSGWHNCPTINGVSQQAGRRFEAATVTSSSDDRSALFSLELQHAYLAEAGVKQWRRQVRLDRTANSVSIQDQFQLTKTESVELSLITIRAPKEVAPGELHLEGGFVLRYDKSLRAVIDEHASTDARLQPIWGPLVRRIRLSSTTPPAEGGYTVAITRT</sequence>
<dbReference type="Proteomes" id="UP000593892">
    <property type="component" value="Chromosome"/>
</dbReference>
<accession>A0A7S7NNM5</accession>
<proteinExistence type="predicted"/>
<dbReference type="InterPro" id="IPR012480">
    <property type="entry name" value="Hepar_II_III_C"/>
</dbReference>